<comment type="caution">
    <text evidence="3">The sequence shown here is derived from an EMBL/GenBank/DDBJ whole genome shotgun (WGS) entry which is preliminary data.</text>
</comment>
<keyword evidence="1" id="KW-0175">Coiled coil</keyword>
<dbReference type="AlphaFoldDB" id="A0AAD8S7A9"/>
<name>A0AAD8S7A9_LOLMU</name>
<accession>A0AAD8S7A9</accession>
<evidence type="ECO:0000313" key="3">
    <source>
        <dbReference type="EMBL" id="KAK1646569.1"/>
    </source>
</evidence>
<keyword evidence="4" id="KW-1185">Reference proteome</keyword>
<dbReference type="Proteomes" id="UP001231189">
    <property type="component" value="Unassembled WGS sequence"/>
</dbReference>
<feature type="compositionally biased region" description="Polar residues" evidence="2">
    <location>
        <begin position="367"/>
        <end position="376"/>
    </location>
</feature>
<dbReference type="PANTHER" id="PTHR33026">
    <property type="entry name" value="OS06G0360600 PROTEIN"/>
    <property type="match status" value="1"/>
</dbReference>
<organism evidence="3 4">
    <name type="scientific">Lolium multiflorum</name>
    <name type="common">Italian ryegrass</name>
    <name type="synonym">Lolium perenne subsp. multiflorum</name>
    <dbReference type="NCBI Taxonomy" id="4521"/>
    <lineage>
        <taxon>Eukaryota</taxon>
        <taxon>Viridiplantae</taxon>
        <taxon>Streptophyta</taxon>
        <taxon>Embryophyta</taxon>
        <taxon>Tracheophyta</taxon>
        <taxon>Spermatophyta</taxon>
        <taxon>Magnoliopsida</taxon>
        <taxon>Liliopsida</taxon>
        <taxon>Poales</taxon>
        <taxon>Poaceae</taxon>
        <taxon>BOP clade</taxon>
        <taxon>Pooideae</taxon>
        <taxon>Poodae</taxon>
        <taxon>Poeae</taxon>
        <taxon>Poeae Chloroplast Group 2 (Poeae type)</taxon>
        <taxon>Loliodinae</taxon>
        <taxon>Loliinae</taxon>
        <taxon>Lolium</taxon>
    </lineage>
</organism>
<evidence type="ECO:0000256" key="1">
    <source>
        <dbReference type="SAM" id="Coils"/>
    </source>
</evidence>
<feature type="coiled-coil region" evidence="1">
    <location>
        <begin position="424"/>
        <end position="482"/>
    </location>
</feature>
<evidence type="ECO:0000256" key="2">
    <source>
        <dbReference type="SAM" id="MobiDB-lite"/>
    </source>
</evidence>
<feature type="region of interest" description="Disordered" evidence="2">
    <location>
        <begin position="239"/>
        <end position="315"/>
    </location>
</feature>
<evidence type="ECO:0000313" key="4">
    <source>
        <dbReference type="Proteomes" id="UP001231189"/>
    </source>
</evidence>
<dbReference type="EMBL" id="JAUUTY010000004">
    <property type="protein sequence ID" value="KAK1646569.1"/>
    <property type="molecule type" value="Genomic_DNA"/>
</dbReference>
<gene>
    <name evidence="3" type="ORF">QYE76_064374</name>
</gene>
<protein>
    <submittedName>
        <fullName evidence="3">Uncharacterized protein</fullName>
    </submittedName>
</protein>
<dbReference type="PANTHER" id="PTHR33026:SF7">
    <property type="entry name" value="OS03G0100275 PROTEIN"/>
    <property type="match status" value="1"/>
</dbReference>
<proteinExistence type="predicted"/>
<sequence>MATQHLGNLEWERSKISPQDVNLLKKLGLSKKKDALRFPSEESYPTPPMEYQPNWALWKHIFFLRRNGSHNIAYNIGGVVICVRPDVEYFDVKFPDSIQGWRKRWLYVREDCPDSQEYNIAPFDGSAKILRRQSWDAEPTEEEKTATEALMSRIHELQNTRGQELSGIQITTYFLRIRVQPLHARKNPLWMYASNKDVDHMSTDLSVKDLEKIFRKISSLNKKDAIPSSCRVVPYSGTNALPKVPSQPESGVAVSHKSAARSEKEVESEASESTESIPSAVSPKNKRKRGDAEGSGTSKLSSSPIEETVPEETQPFDAYASALVSSGEEEEEPAANVTAPMSMSHTLALSETHHTAEETSAPHPELQRSNPATSPRASLPKRARIELGEEFFLAGVSATPALDDPLMQPFINLGAQFIGYRNTVEGLKESLLAANKRADDLASKLKASEEAREKAEKDASCIEDLRKRLHEAETALSDKLAQHVAHEGKIASRLESLNPRFVIKFANPSSPVSLVFRPLFLLKIQLFVSAGKMSQDFVLEKPEDDRLLDALSLLEIHADLVRRSIFDAQAAFSRLFPYLFPKKKEHDTFAALAKSFFSQEDLGLALRQENLKIGVEGTIALVASRTSTGRKLAKPQS</sequence>
<feature type="compositionally biased region" description="Polar residues" evidence="2">
    <location>
        <begin position="295"/>
        <end position="305"/>
    </location>
</feature>
<reference evidence="3" key="1">
    <citation type="submission" date="2023-07" db="EMBL/GenBank/DDBJ databases">
        <title>A chromosome-level genome assembly of Lolium multiflorum.</title>
        <authorList>
            <person name="Chen Y."/>
            <person name="Copetti D."/>
            <person name="Kolliker R."/>
            <person name="Studer B."/>
        </authorList>
    </citation>
    <scope>NUCLEOTIDE SEQUENCE</scope>
    <source>
        <strain evidence="3">02402/16</strain>
        <tissue evidence="3">Leaf</tissue>
    </source>
</reference>
<feature type="region of interest" description="Disordered" evidence="2">
    <location>
        <begin position="351"/>
        <end position="379"/>
    </location>
</feature>